<reference evidence="13" key="1">
    <citation type="journal article" date="2019" name="Int. J. Syst. Evol. Microbiol.">
        <title>The Global Catalogue of Microorganisms (GCM) 10K type strain sequencing project: providing services to taxonomists for standard genome sequencing and annotation.</title>
        <authorList>
            <consortium name="The Broad Institute Genomics Platform"/>
            <consortium name="The Broad Institute Genome Sequencing Center for Infectious Disease"/>
            <person name="Wu L."/>
            <person name="Ma J."/>
        </authorList>
    </citation>
    <scope>NUCLEOTIDE SEQUENCE [LARGE SCALE GENOMIC DNA]</scope>
    <source>
        <strain evidence="13">JCM 17441</strain>
    </source>
</reference>
<dbReference type="SMART" id="SM00387">
    <property type="entry name" value="HATPase_c"/>
    <property type="match status" value="1"/>
</dbReference>
<evidence type="ECO:0000313" key="12">
    <source>
        <dbReference type="EMBL" id="GAA4263671.1"/>
    </source>
</evidence>
<keyword evidence="7" id="KW-0067">ATP-binding</keyword>
<keyword evidence="4" id="KW-0808">Transferase</keyword>
<evidence type="ECO:0000259" key="11">
    <source>
        <dbReference type="SMART" id="SM00387"/>
    </source>
</evidence>
<dbReference type="Gene3D" id="3.30.450.40">
    <property type="match status" value="1"/>
</dbReference>
<evidence type="ECO:0000256" key="3">
    <source>
        <dbReference type="ARBA" id="ARBA00022553"/>
    </source>
</evidence>
<feature type="domain" description="GAF" evidence="10">
    <location>
        <begin position="69"/>
        <end position="219"/>
    </location>
</feature>
<comment type="catalytic activity">
    <reaction evidence="1">
        <text>ATP + protein L-histidine = ADP + protein N-phospho-L-histidine.</text>
        <dbReference type="EC" id="2.7.13.3"/>
    </reaction>
</comment>
<comment type="caution">
    <text evidence="12">The sequence shown here is derived from an EMBL/GenBank/DDBJ whole genome shotgun (WGS) entry which is preliminary data.</text>
</comment>
<dbReference type="InterPro" id="IPR050482">
    <property type="entry name" value="Sensor_HK_TwoCompSys"/>
</dbReference>
<dbReference type="CDD" id="cd16917">
    <property type="entry name" value="HATPase_UhpB-NarQ-NarX-like"/>
    <property type="match status" value="1"/>
</dbReference>
<evidence type="ECO:0000259" key="10">
    <source>
        <dbReference type="SMART" id="SM00065"/>
    </source>
</evidence>
<protein>
    <recommendedName>
        <fullName evidence="2">histidine kinase</fullName>
        <ecNumber evidence="2">2.7.13.3</ecNumber>
    </recommendedName>
</protein>
<organism evidence="12 13">
    <name type="scientific">Dactylosporangium darangshiense</name>
    <dbReference type="NCBI Taxonomy" id="579108"/>
    <lineage>
        <taxon>Bacteria</taxon>
        <taxon>Bacillati</taxon>
        <taxon>Actinomycetota</taxon>
        <taxon>Actinomycetes</taxon>
        <taxon>Micromonosporales</taxon>
        <taxon>Micromonosporaceae</taxon>
        <taxon>Dactylosporangium</taxon>
    </lineage>
</organism>
<dbReference type="EMBL" id="BAABAT010000076">
    <property type="protein sequence ID" value="GAA4263671.1"/>
    <property type="molecule type" value="Genomic_DNA"/>
</dbReference>
<keyword evidence="13" id="KW-1185">Reference proteome</keyword>
<evidence type="ECO:0000256" key="9">
    <source>
        <dbReference type="SAM" id="MobiDB-lite"/>
    </source>
</evidence>
<dbReference type="SUPFAM" id="SSF55781">
    <property type="entry name" value="GAF domain-like"/>
    <property type="match status" value="1"/>
</dbReference>
<proteinExistence type="predicted"/>
<dbReference type="PANTHER" id="PTHR24421">
    <property type="entry name" value="NITRATE/NITRITE SENSOR PROTEIN NARX-RELATED"/>
    <property type="match status" value="1"/>
</dbReference>
<evidence type="ECO:0000256" key="1">
    <source>
        <dbReference type="ARBA" id="ARBA00000085"/>
    </source>
</evidence>
<keyword evidence="8" id="KW-0902">Two-component regulatory system</keyword>
<evidence type="ECO:0000256" key="7">
    <source>
        <dbReference type="ARBA" id="ARBA00022840"/>
    </source>
</evidence>
<dbReference type="InterPro" id="IPR011712">
    <property type="entry name" value="Sig_transdc_His_kin_sub3_dim/P"/>
</dbReference>
<dbReference type="Pfam" id="PF07730">
    <property type="entry name" value="HisKA_3"/>
    <property type="match status" value="1"/>
</dbReference>
<keyword evidence="3" id="KW-0597">Phosphoprotein</keyword>
<evidence type="ECO:0000313" key="13">
    <source>
        <dbReference type="Proteomes" id="UP001500620"/>
    </source>
</evidence>
<keyword evidence="6" id="KW-0418">Kinase</keyword>
<evidence type="ECO:0000256" key="8">
    <source>
        <dbReference type="ARBA" id="ARBA00023012"/>
    </source>
</evidence>
<dbReference type="InterPro" id="IPR036890">
    <property type="entry name" value="HATPase_C_sf"/>
</dbReference>
<sequence length="432" mass="45842">MSDSAQRVIQPVGRAVSAPETGGDAIDEPERSRHVTGISLERTFEQLDQLVEGKAALRHVAILVARGVPQAEIFEAVATELGRLIGADGTIIARNEADGTATVVGAWAQPTRKLQPGAHLPMKNCSDSEVVSLVSRTGRAARIDSCAQAPSRLADHMRAQGIRSVVGAPIFVQGNVWGAATANTTREEPLTADAEARLVDYTELITVAVANAQARADLVASRARVMLAADQTRRQIERDLHDGIQQRLVGLTLQIRDAQARVPNELPELRAQLSVTADGMASAMEDLREISRGIHPAILSEGGLRPALKALARRSAIAVELDVDLDRRLPPAVEVGAYYVVAETLTNAVKHAHASLVRIDARIRDGRLQLSICDDGIGGADPARGSGLSGLTDRVEALGGTILVDSPARQGTTLRVELPTDADRTATPDPDG</sequence>
<dbReference type="SMART" id="SM00065">
    <property type="entry name" value="GAF"/>
    <property type="match status" value="1"/>
</dbReference>
<keyword evidence="5" id="KW-0547">Nucleotide-binding</keyword>
<gene>
    <name evidence="12" type="ORF">GCM10022255_110330</name>
</gene>
<dbReference type="Proteomes" id="UP001500620">
    <property type="component" value="Unassembled WGS sequence"/>
</dbReference>
<feature type="region of interest" description="Disordered" evidence="9">
    <location>
        <begin position="1"/>
        <end position="30"/>
    </location>
</feature>
<evidence type="ECO:0000256" key="5">
    <source>
        <dbReference type="ARBA" id="ARBA00022741"/>
    </source>
</evidence>
<dbReference type="InterPro" id="IPR029016">
    <property type="entry name" value="GAF-like_dom_sf"/>
</dbReference>
<dbReference type="Gene3D" id="3.30.565.10">
    <property type="entry name" value="Histidine kinase-like ATPase, C-terminal domain"/>
    <property type="match status" value="1"/>
</dbReference>
<evidence type="ECO:0000256" key="2">
    <source>
        <dbReference type="ARBA" id="ARBA00012438"/>
    </source>
</evidence>
<evidence type="ECO:0000256" key="6">
    <source>
        <dbReference type="ARBA" id="ARBA00022777"/>
    </source>
</evidence>
<dbReference type="Gene3D" id="1.20.5.1930">
    <property type="match status" value="1"/>
</dbReference>
<evidence type="ECO:0000256" key="4">
    <source>
        <dbReference type="ARBA" id="ARBA00022679"/>
    </source>
</evidence>
<dbReference type="EC" id="2.7.13.3" evidence="2"/>
<accession>A0ABP8DUK9</accession>
<dbReference type="InterPro" id="IPR003594">
    <property type="entry name" value="HATPase_dom"/>
</dbReference>
<dbReference type="Pfam" id="PF01590">
    <property type="entry name" value="GAF"/>
    <property type="match status" value="1"/>
</dbReference>
<name>A0ABP8DUK9_9ACTN</name>
<dbReference type="PANTHER" id="PTHR24421:SF10">
    <property type="entry name" value="NITRATE_NITRITE SENSOR PROTEIN NARQ"/>
    <property type="match status" value="1"/>
</dbReference>
<dbReference type="SUPFAM" id="SSF55874">
    <property type="entry name" value="ATPase domain of HSP90 chaperone/DNA topoisomerase II/histidine kinase"/>
    <property type="match status" value="1"/>
</dbReference>
<dbReference type="Pfam" id="PF02518">
    <property type="entry name" value="HATPase_c"/>
    <property type="match status" value="1"/>
</dbReference>
<dbReference type="InterPro" id="IPR003018">
    <property type="entry name" value="GAF"/>
</dbReference>
<feature type="domain" description="Histidine kinase/HSP90-like ATPase" evidence="11">
    <location>
        <begin position="332"/>
        <end position="422"/>
    </location>
</feature>